<dbReference type="GO" id="GO:0016020">
    <property type="term" value="C:membrane"/>
    <property type="evidence" value="ECO:0007669"/>
    <property type="project" value="InterPro"/>
</dbReference>
<name>A0A1W6B136_9GAMM</name>
<dbReference type="KEGG" id="palh:B1H58_01520"/>
<sequence length="114" mass="12270">MIYLITIACVIGIAVGQILFKLSSSALSKSGSLFSFDTLVILVPALALYGVTTLAWIWVLQKIELGKAYPFMALAFVLVPVGSHFLLGEKFNLSYFLGVALIMVGIIITLRSAS</sequence>
<dbReference type="Pfam" id="PF00892">
    <property type="entry name" value="EamA"/>
    <property type="match status" value="1"/>
</dbReference>
<dbReference type="Gene3D" id="1.10.3730.20">
    <property type="match status" value="1"/>
</dbReference>
<keyword evidence="9" id="KW-1185">Reference proteome</keyword>
<evidence type="ECO:0000313" key="9">
    <source>
        <dbReference type="Proteomes" id="UP000192900"/>
    </source>
</evidence>
<dbReference type="InterPro" id="IPR000620">
    <property type="entry name" value="EamA_dom"/>
</dbReference>
<comment type="subcellular location">
    <subcellularLocation>
        <location evidence="1">Cell membrane</location>
        <topology evidence="1">Multi-pass membrane protein</topology>
    </subcellularLocation>
</comment>
<keyword evidence="4 6" id="KW-1133">Transmembrane helix</keyword>
<feature type="transmembrane region" description="Helical" evidence="6">
    <location>
        <begin position="93"/>
        <end position="110"/>
    </location>
</feature>
<evidence type="ECO:0000256" key="5">
    <source>
        <dbReference type="ARBA" id="ARBA00023136"/>
    </source>
</evidence>
<dbReference type="RefSeq" id="WP_085067653.1">
    <property type="nucleotide sequence ID" value="NZ_CP019706.1"/>
</dbReference>
<feature type="domain" description="EamA" evidence="7">
    <location>
        <begin position="6"/>
        <end position="110"/>
    </location>
</feature>
<evidence type="ECO:0000256" key="3">
    <source>
        <dbReference type="ARBA" id="ARBA00022692"/>
    </source>
</evidence>
<feature type="transmembrane region" description="Helical" evidence="6">
    <location>
        <begin position="68"/>
        <end position="87"/>
    </location>
</feature>
<evidence type="ECO:0000256" key="2">
    <source>
        <dbReference type="ARBA" id="ARBA00022475"/>
    </source>
</evidence>
<evidence type="ECO:0000256" key="4">
    <source>
        <dbReference type="ARBA" id="ARBA00022989"/>
    </source>
</evidence>
<keyword evidence="3 6" id="KW-0812">Transmembrane</keyword>
<proteinExistence type="predicted"/>
<evidence type="ECO:0000256" key="6">
    <source>
        <dbReference type="SAM" id="Phobius"/>
    </source>
</evidence>
<organism evidence="8 9">
    <name type="scientific">Pantoea alhagi</name>
    <dbReference type="NCBI Taxonomy" id="1891675"/>
    <lineage>
        <taxon>Bacteria</taxon>
        <taxon>Pseudomonadati</taxon>
        <taxon>Pseudomonadota</taxon>
        <taxon>Gammaproteobacteria</taxon>
        <taxon>Enterobacterales</taxon>
        <taxon>Erwiniaceae</taxon>
        <taxon>Pantoea</taxon>
    </lineage>
</organism>
<dbReference type="InterPro" id="IPR037185">
    <property type="entry name" value="EmrE-like"/>
</dbReference>
<dbReference type="OrthoDB" id="7210375at2"/>
<evidence type="ECO:0000256" key="1">
    <source>
        <dbReference type="ARBA" id="ARBA00004651"/>
    </source>
</evidence>
<feature type="transmembrane region" description="Helical" evidence="6">
    <location>
        <begin position="40"/>
        <end position="61"/>
    </location>
</feature>
<keyword evidence="5 6" id="KW-0472">Membrane</keyword>
<reference evidence="8 9" key="1">
    <citation type="submission" date="2017-02" db="EMBL/GenBank/DDBJ databases">
        <title>Complete genome sequence of the drought resistance-promoting endophyte Pantoea alhagi LTYR-11Z.</title>
        <authorList>
            <person name="Zhang L."/>
        </authorList>
    </citation>
    <scope>NUCLEOTIDE SEQUENCE [LARGE SCALE GENOMIC DNA]</scope>
    <source>
        <strain evidence="8 9">LTYR-11Z</strain>
    </source>
</reference>
<evidence type="ECO:0000259" key="7">
    <source>
        <dbReference type="Pfam" id="PF00892"/>
    </source>
</evidence>
<dbReference type="Proteomes" id="UP000192900">
    <property type="component" value="Chromosome"/>
</dbReference>
<dbReference type="SUPFAM" id="SSF103481">
    <property type="entry name" value="Multidrug resistance efflux transporter EmrE"/>
    <property type="match status" value="1"/>
</dbReference>
<dbReference type="EMBL" id="CP019706">
    <property type="protein sequence ID" value="ARJ40799.1"/>
    <property type="molecule type" value="Genomic_DNA"/>
</dbReference>
<evidence type="ECO:0000313" key="8">
    <source>
        <dbReference type="EMBL" id="ARJ40799.1"/>
    </source>
</evidence>
<protein>
    <submittedName>
        <fullName evidence="8">4-amino-4-deoxy-L-arabinose-phospho-UDP flippase</fullName>
    </submittedName>
</protein>
<accession>A0A1W6B136</accession>
<gene>
    <name evidence="8" type="ORF">B1H58_01520</name>
</gene>
<keyword evidence="2" id="KW-1003">Cell membrane</keyword>
<dbReference type="AlphaFoldDB" id="A0A1W6B136"/>
<dbReference type="STRING" id="1891675.B1H58_01520"/>